<dbReference type="AlphaFoldDB" id="A0A085U557"/>
<organism evidence="2">
    <name type="scientific">Yersinia ruckeri</name>
    <dbReference type="NCBI Taxonomy" id="29486"/>
    <lineage>
        <taxon>Bacteria</taxon>
        <taxon>Pseudomonadati</taxon>
        <taxon>Pseudomonadota</taxon>
        <taxon>Gammaproteobacteria</taxon>
        <taxon>Enterobacterales</taxon>
        <taxon>Yersiniaceae</taxon>
        <taxon>Yersinia</taxon>
    </lineage>
</organism>
<evidence type="ECO:0000313" key="3">
    <source>
        <dbReference type="EMBL" id="SUP99964.1"/>
    </source>
</evidence>
<keyword evidence="4" id="KW-1185">Reference proteome</keyword>
<reference evidence="2" key="1">
    <citation type="journal article" date="2015" name="Genome Announc.">
        <title>Complete Genome Sequence of Yersinia ruckeri Strain CSF007-82, Etiologic Agent of Red Mouth Disease in Salmonid Fish.</title>
        <authorList>
            <person name="Nelson M.C."/>
            <person name="LaPatra S.E."/>
            <person name="Welch T.J."/>
            <person name="Graf J."/>
        </authorList>
    </citation>
    <scope>NUCLEOTIDE SEQUENCE</scope>
    <source>
        <strain evidence="2">CSF007-82</strain>
    </source>
</reference>
<evidence type="ECO:0000256" key="1">
    <source>
        <dbReference type="SAM" id="Phobius"/>
    </source>
</evidence>
<keyword evidence="1" id="KW-0812">Transmembrane</keyword>
<dbReference type="EMBL" id="LN681231">
    <property type="protein sequence ID" value="CEK26655.1"/>
    <property type="molecule type" value="Genomic_DNA"/>
</dbReference>
<evidence type="ECO:0000313" key="4">
    <source>
        <dbReference type="Proteomes" id="UP000255169"/>
    </source>
</evidence>
<gene>
    <name evidence="2" type="ORF">CSF007_4435</name>
    <name evidence="3" type="ORF">NCTC10476_01222</name>
</gene>
<proteinExistence type="predicted"/>
<sequence>MLCLDNYSVVIVTGAFGSGFFALFVRFINNCSSELASDLISS</sequence>
<keyword evidence="1" id="KW-1133">Transmembrane helix</keyword>
<protein>
    <submittedName>
        <fullName evidence="2">Uncharacterized protein</fullName>
    </submittedName>
</protein>
<dbReference type="PATRIC" id="fig|29486.44.peg.2265"/>
<feature type="transmembrane region" description="Helical" evidence="1">
    <location>
        <begin position="6"/>
        <end position="25"/>
    </location>
</feature>
<dbReference type="Proteomes" id="UP000255169">
    <property type="component" value="Unassembled WGS sequence"/>
</dbReference>
<reference evidence="3 4" key="2">
    <citation type="submission" date="2018-06" db="EMBL/GenBank/DDBJ databases">
        <authorList>
            <consortium name="Pathogen Informatics"/>
            <person name="Doyle S."/>
        </authorList>
    </citation>
    <scope>NUCLEOTIDE SEQUENCE [LARGE SCALE GENOMIC DNA]</scope>
    <source>
        <strain evidence="3 4">NCTC10476</strain>
    </source>
</reference>
<dbReference type="EMBL" id="UHJG01000001">
    <property type="protein sequence ID" value="SUP99964.1"/>
    <property type="molecule type" value="Genomic_DNA"/>
</dbReference>
<accession>A0A085U557</accession>
<name>A0A085U557_YERRU</name>
<keyword evidence="1" id="KW-0472">Membrane</keyword>
<evidence type="ECO:0000313" key="2">
    <source>
        <dbReference type="EMBL" id="CEK26655.1"/>
    </source>
</evidence>